<feature type="transmembrane region" description="Helical" evidence="6">
    <location>
        <begin position="538"/>
        <end position="556"/>
    </location>
</feature>
<dbReference type="Pfam" id="PF00753">
    <property type="entry name" value="Lactamase_B"/>
    <property type="match status" value="1"/>
</dbReference>
<evidence type="ECO:0000256" key="6">
    <source>
        <dbReference type="SAM" id="Phobius"/>
    </source>
</evidence>
<dbReference type="Pfam" id="PF03772">
    <property type="entry name" value="Competence"/>
    <property type="match status" value="1"/>
</dbReference>
<dbReference type="Pfam" id="PF13567">
    <property type="entry name" value="DUF4131"/>
    <property type="match status" value="1"/>
</dbReference>
<dbReference type="SMART" id="SM00849">
    <property type="entry name" value="Lactamase_B"/>
    <property type="match status" value="1"/>
</dbReference>
<feature type="transmembrane region" description="Helical" evidence="6">
    <location>
        <begin position="508"/>
        <end position="532"/>
    </location>
</feature>
<dbReference type="GO" id="GO:0030420">
    <property type="term" value="P:establishment of competence for transformation"/>
    <property type="evidence" value="ECO:0007669"/>
    <property type="project" value="InterPro"/>
</dbReference>
<keyword evidence="3 6" id="KW-0812">Transmembrane</keyword>
<keyword evidence="2" id="KW-1003">Cell membrane</keyword>
<keyword evidence="5 6" id="KW-0472">Membrane</keyword>
<evidence type="ECO:0000256" key="5">
    <source>
        <dbReference type="ARBA" id="ARBA00023136"/>
    </source>
</evidence>
<evidence type="ECO:0000256" key="3">
    <source>
        <dbReference type="ARBA" id="ARBA00022692"/>
    </source>
</evidence>
<evidence type="ECO:0000313" key="9">
    <source>
        <dbReference type="Proteomes" id="UP000594464"/>
    </source>
</evidence>
<feature type="transmembrane region" description="Helical" evidence="6">
    <location>
        <begin position="577"/>
        <end position="595"/>
    </location>
</feature>
<dbReference type="InterPro" id="IPR004797">
    <property type="entry name" value="Competence_ComEC/Rec2"/>
</dbReference>
<dbReference type="PANTHER" id="PTHR30619">
    <property type="entry name" value="DNA INTERNALIZATION/COMPETENCE PROTEIN COMEC/REC2"/>
    <property type="match status" value="1"/>
</dbReference>
<dbReference type="InterPro" id="IPR035681">
    <property type="entry name" value="ComA-like_MBL"/>
</dbReference>
<reference evidence="9" key="1">
    <citation type="submission" date="2020-02" db="EMBL/GenBank/DDBJ databases">
        <title>Genomic and physiological characterization of two novel Nitrospinaceae genera.</title>
        <authorList>
            <person name="Mueller A.J."/>
            <person name="Jung M.-Y."/>
            <person name="Strachan C.R."/>
            <person name="Herbold C.W."/>
            <person name="Kirkegaard R.H."/>
            <person name="Daims H."/>
        </authorList>
    </citation>
    <scope>NUCLEOTIDE SEQUENCE [LARGE SCALE GENOMIC DNA]</scope>
</reference>
<comment type="subcellular location">
    <subcellularLocation>
        <location evidence="1">Cell membrane</location>
        <topology evidence="1">Multi-pass membrane protein</topology>
    </subcellularLocation>
</comment>
<feature type="transmembrane region" description="Helical" evidence="6">
    <location>
        <begin position="330"/>
        <end position="347"/>
    </location>
</feature>
<feature type="transmembrane region" description="Helical" evidence="6">
    <location>
        <begin position="479"/>
        <end position="501"/>
    </location>
</feature>
<dbReference type="SUPFAM" id="SSF56281">
    <property type="entry name" value="Metallo-hydrolase/oxidoreductase"/>
    <property type="match status" value="1"/>
</dbReference>
<gene>
    <name evidence="8" type="ORF">G3M78_15075</name>
</gene>
<dbReference type="KEGG" id="nva:G3M78_15075"/>
<dbReference type="GO" id="GO:0005886">
    <property type="term" value="C:plasma membrane"/>
    <property type="evidence" value="ECO:0007669"/>
    <property type="project" value="UniProtKB-SubCell"/>
</dbReference>
<dbReference type="NCBIfam" id="TIGR00361">
    <property type="entry name" value="ComEC_Rec2"/>
    <property type="match status" value="1"/>
</dbReference>
<dbReference type="InterPro" id="IPR004477">
    <property type="entry name" value="ComEC_N"/>
</dbReference>
<feature type="transmembrane region" description="Helical" evidence="6">
    <location>
        <begin position="40"/>
        <end position="57"/>
    </location>
</feature>
<keyword evidence="4 6" id="KW-1133">Transmembrane helix</keyword>
<dbReference type="Gene3D" id="3.60.15.10">
    <property type="entry name" value="Ribonuclease Z/Hydroxyacylglutathione hydrolase-like"/>
    <property type="match status" value="1"/>
</dbReference>
<feature type="transmembrane region" description="Helical" evidence="6">
    <location>
        <begin position="262"/>
        <end position="285"/>
    </location>
</feature>
<feature type="transmembrane region" description="Helical" evidence="6">
    <location>
        <begin position="64"/>
        <end position="82"/>
    </location>
</feature>
<dbReference type="EMBL" id="CP048620">
    <property type="protein sequence ID" value="QPJ66652.1"/>
    <property type="molecule type" value="Genomic_DNA"/>
</dbReference>
<sequence length="877" mass="98092">MDWTRHRIRISWATRLPLLPFLFCLLSGFGLEFPELYDYLLPGLWPLFFIAAGYALFRLNGFSLAVACIASTSLVALGFYLAQASPPADDHVTRHIQPQTHAEVEGILYATPTAMEDRIVFRLRLLSIKYKNKKIETSGVARITLYENEAPALLPGDRVIFKKIRLKLPRNFRNPGRFKYERYMRMQGVDVIGGTSRAETIVRSGAGDLPFYIKWRERWRQGIHHVYSEFLPDEEARLLRALTLGDRSGMDRASQEAFAATGLGHLTAVSGLHIGFVAGASLLLLRPLTFQLLWLISPTWVRAGRAPKIAAFLSIIPVAMYMLLAGDKVSVLRAGFMVLAVLVALIIDREKNAFNALLLVAIALLAHNPESLFDAGFQMSFLAVAFILYVLSLIMNLSELDAVDRMGETMSLLDRLRPRIPEDGEAPQAFIVKERVILFFVASALFSITAILATLPVVLHHFHRISISGFLLNPILTPLASLLIPFSLASALIVSALSFLGDILFAPIHWLAALFTSIPQWVAGLPGAFLYWPTPKPAWPLLYYAFLLGALSLVLRQRTSRTLNPSENSAHKIWKQLGRTLWIGAGVLTVAGFLFPRFPAATIDPLEITLLDVGQGESIFIRFPDDQTLLIDGGGFYKNSLDIGKAVVAPFLWSQGYRRLDAIAATHRDNDHISGLESILDLIPVHNLLTLDNAAWQSEARIQKLIEKAERKGTQIKSLQTGQAMTFGEARLTLLHPTSEFMDRYDSSPQNSHASNNRSLVFKLEYRKFSMLLTGDIENDAERFMLSRKAPLRSDILKAPHHGSRFSSSPEFIRATQASVVLFSSGYLNWAKHPHRETLARYEAFGTRVYRTDRDGAIRIAADGESWSVSPFEWNQD</sequence>
<dbReference type="CDD" id="cd07731">
    <property type="entry name" value="ComA-like_MBL-fold"/>
    <property type="match status" value="1"/>
</dbReference>
<evidence type="ECO:0000259" key="7">
    <source>
        <dbReference type="SMART" id="SM00849"/>
    </source>
</evidence>
<feature type="transmembrane region" description="Helical" evidence="6">
    <location>
        <begin position="375"/>
        <end position="397"/>
    </location>
</feature>
<dbReference type="PANTHER" id="PTHR30619:SF1">
    <property type="entry name" value="RECOMBINATION PROTEIN 2"/>
    <property type="match status" value="1"/>
</dbReference>
<dbReference type="AlphaFoldDB" id="A0A7T0C596"/>
<proteinExistence type="predicted"/>
<name>A0A7T0C596_9BACT</name>
<dbReference type="InterPro" id="IPR001279">
    <property type="entry name" value="Metallo-B-lactamas"/>
</dbReference>
<organism evidence="8 9">
    <name type="scientific">Candidatus Nitrohelix vancouverensis</name>
    <dbReference type="NCBI Taxonomy" id="2705534"/>
    <lineage>
        <taxon>Bacteria</taxon>
        <taxon>Pseudomonadati</taxon>
        <taxon>Nitrospinota/Tectimicrobiota group</taxon>
        <taxon>Nitrospinota</taxon>
        <taxon>Nitrospinia</taxon>
        <taxon>Nitrospinales</taxon>
        <taxon>Nitrospinaceae</taxon>
        <taxon>Candidatus Nitrohelix</taxon>
    </lineage>
</organism>
<feature type="domain" description="Metallo-beta-lactamase" evidence="7">
    <location>
        <begin position="615"/>
        <end position="827"/>
    </location>
</feature>
<evidence type="ECO:0000256" key="2">
    <source>
        <dbReference type="ARBA" id="ARBA00022475"/>
    </source>
</evidence>
<dbReference type="InterPro" id="IPR025405">
    <property type="entry name" value="DUF4131"/>
</dbReference>
<evidence type="ECO:0000256" key="1">
    <source>
        <dbReference type="ARBA" id="ARBA00004651"/>
    </source>
</evidence>
<dbReference type="Proteomes" id="UP000594464">
    <property type="component" value="Chromosome"/>
</dbReference>
<feature type="transmembrane region" description="Helical" evidence="6">
    <location>
        <begin position="352"/>
        <end position="369"/>
    </location>
</feature>
<accession>A0A7T0C596</accession>
<protein>
    <submittedName>
        <fullName evidence="8">DNA internalization-related competence protein ComEC/Rec2</fullName>
    </submittedName>
</protein>
<dbReference type="InterPro" id="IPR036866">
    <property type="entry name" value="RibonucZ/Hydroxyglut_hydro"/>
</dbReference>
<feature type="transmembrane region" description="Helical" evidence="6">
    <location>
        <begin position="436"/>
        <end position="459"/>
    </location>
</feature>
<dbReference type="InterPro" id="IPR052159">
    <property type="entry name" value="Competence_DNA_uptake"/>
</dbReference>
<dbReference type="NCBIfam" id="TIGR00360">
    <property type="entry name" value="ComEC_N-term"/>
    <property type="match status" value="1"/>
</dbReference>
<evidence type="ECO:0000313" key="8">
    <source>
        <dbReference type="EMBL" id="QPJ66652.1"/>
    </source>
</evidence>
<feature type="transmembrane region" description="Helical" evidence="6">
    <location>
        <begin position="306"/>
        <end position="324"/>
    </location>
</feature>
<evidence type="ECO:0000256" key="4">
    <source>
        <dbReference type="ARBA" id="ARBA00022989"/>
    </source>
</evidence>